<protein>
    <submittedName>
        <fullName evidence="1">Uncharacterized protein</fullName>
    </submittedName>
</protein>
<keyword evidence="2" id="KW-1185">Reference proteome</keyword>
<dbReference type="Proteomes" id="UP001597206">
    <property type="component" value="Unassembled WGS sequence"/>
</dbReference>
<comment type="caution">
    <text evidence="1">The sequence shown here is derived from an EMBL/GenBank/DDBJ whole genome shotgun (WGS) entry which is preliminary data.</text>
</comment>
<name>A0ABW3PA39_9PROT</name>
<proteinExistence type="predicted"/>
<dbReference type="EMBL" id="JBHTLN010000001">
    <property type="protein sequence ID" value="MFD1121868.1"/>
    <property type="molecule type" value="Genomic_DNA"/>
</dbReference>
<reference evidence="2" key="1">
    <citation type="journal article" date="2019" name="Int. J. Syst. Evol. Microbiol.">
        <title>The Global Catalogue of Microorganisms (GCM) 10K type strain sequencing project: providing services to taxonomists for standard genome sequencing and annotation.</title>
        <authorList>
            <consortium name="The Broad Institute Genomics Platform"/>
            <consortium name="The Broad Institute Genome Sequencing Center for Infectious Disease"/>
            <person name="Wu L."/>
            <person name="Ma J."/>
        </authorList>
    </citation>
    <scope>NUCLEOTIDE SEQUENCE [LARGE SCALE GENOMIC DNA]</scope>
    <source>
        <strain evidence="2">CCUG 58411</strain>
    </source>
</reference>
<dbReference type="RefSeq" id="WP_379031381.1">
    <property type="nucleotide sequence ID" value="NZ_JBHTLN010000001.1"/>
</dbReference>
<gene>
    <name evidence="1" type="ORF">ACFQ2T_05085</name>
</gene>
<sequence length="191" mass="21513">MNIDVAALGFTQEELQERVIDRICQTLLSSMAYDDENDSEWPIESKFQNAIKKHVEAKVQETINKLAEKHVLPNVANYIETMTLTKTNQWGEKVGTGKTFIEYLTDQAQEYMNEMVDYQGKTKSQSGSYSFNGTQTRLTHLVNNHLHYSIETAMKEALSIANSSIATGIQETVKVKLSDISKALKVSVTTK</sequence>
<organism evidence="1 2">
    <name type="scientific">Methylophilus flavus</name>
    <dbReference type="NCBI Taxonomy" id="640084"/>
    <lineage>
        <taxon>Bacteria</taxon>
        <taxon>Pseudomonadati</taxon>
        <taxon>Pseudomonadota</taxon>
        <taxon>Betaproteobacteria</taxon>
        <taxon>Nitrosomonadales</taxon>
        <taxon>Methylophilaceae</taxon>
        <taxon>Methylophilus</taxon>
    </lineage>
</organism>
<evidence type="ECO:0000313" key="2">
    <source>
        <dbReference type="Proteomes" id="UP001597206"/>
    </source>
</evidence>
<evidence type="ECO:0000313" key="1">
    <source>
        <dbReference type="EMBL" id="MFD1121868.1"/>
    </source>
</evidence>
<accession>A0ABW3PA39</accession>